<dbReference type="GO" id="GO:0043190">
    <property type="term" value="C:ATP-binding cassette (ABC) transporter complex"/>
    <property type="evidence" value="ECO:0007669"/>
    <property type="project" value="InterPro"/>
</dbReference>
<dbReference type="Proteomes" id="UP000741282">
    <property type="component" value="Unassembled WGS sequence"/>
</dbReference>
<organism evidence="5 6">
    <name type="scientific">Candidatus Dojkabacteria bacterium</name>
    <dbReference type="NCBI Taxonomy" id="2099670"/>
    <lineage>
        <taxon>Bacteria</taxon>
        <taxon>Candidatus Dojkabacteria</taxon>
    </lineage>
</organism>
<evidence type="ECO:0000313" key="6">
    <source>
        <dbReference type="Proteomes" id="UP000741282"/>
    </source>
</evidence>
<gene>
    <name evidence="5" type="ORF">KC685_02450</name>
</gene>
<keyword evidence="3" id="KW-0732">Signal</keyword>
<comment type="similarity">
    <text evidence="1">Belongs to the bacterial solute-binding protein 5 family.</text>
</comment>
<evidence type="ECO:0000256" key="3">
    <source>
        <dbReference type="ARBA" id="ARBA00022729"/>
    </source>
</evidence>
<dbReference type="Gene3D" id="3.40.190.10">
    <property type="entry name" value="Periplasmic binding protein-like II"/>
    <property type="match status" value="1"/>
</dbReference>
<dbReference type="InterPro" id="IPR039424">
    <property type="entry name" value="SBP_5"/>
</dbReference>
<dbReference type="InterPro" id="IPR030678">
    <property type="entry name" value="Peptide/Ni-bd"/>
</dbReference>
<dbReference type="Gene3D" id="3.10.105.10">
    <property type="entry name" value="Dipeptide-binding Protein, Domain 3"/>
    <property type="match status" value="1"/>
</dbReference>
<dbReference type="Pfam" id="PF00496">
    <property type="entry name" value="SBP_bac_5"/>
    <property type="match status" value="1"/>
</dbReference>
<dbReference type="Gene3D" id="3.90.76.10">
    <property type="entry name" value="Dipeptide-binding Protein, Domain 1"/>
    <property type="match status" value="1"/>
</dbReference>
<protein>
    <recommendedName>
        <fullName evidence="4">Solute-binding protein family 5 domain-containing protein</fullName>
    </recommendedName>
</protein>
<reference evidence="5" key="2">
    <citation type="journal article" date="2021" name="Microbiome">
        <title>Successional dynamics and alternative stable states in a saline activated sludge microbial community over 9 years.</title>
        <authorList>
            <person name="Wang Y."/>
            <person name="Ye J."/>
            <person name="Ju F."/>
            <person name="Liu L."/>
            <person name="Boyd J.A."/>
            <person name="Deng Y."/>
            <person name="Parks D.H."/>
            <person name="Jiang X."/>
            <person name="Yin X."/>
            <person name="Woodcroft B.J."/>
            <person name="Tyson G.W."/>
            <person name="Hugenholtz P."/>
            <person name="Polz M.F."/>
            <person name="Zhang T."/>
        </authorList>
    </citation>
    <scope>NUCLEOTIDE SEQUENCE</scope>
    <source>
        <strain evidence="5">HKST-UBA17</strain>
    </source>
</reference>
<accession>A0A955KWL8</accession>
<dbReference type="InterPro" id="IPR000914">
    <property type="entry name" value="SBP_5_dom"/>
</dbReference>
<evidence type="ECO:0000259" key="4">
    <source>
        <dbReference type="Pfam" id="PF00496"/>
    </source>
</evidence>
<dbReference type="AlphaFoldDB" id="A0A955KWL8"/>
<feature type="domain" description="Solute-binding protein family 5" evidence="4">
    <location>
        <begin position="51"/>
        <end position="412"/>
    </location>
</feature>
<keyword evidence="2" id="KW-0813">Transport</keyword>
<proteinExistence type="inferred from homology"/>
<dbReference type="PANTHER" id="PTHR30290:SF9">
    <property type="entry name" value="OLIGOPEPTIDE-BINDING PROTEIN APPA"/>
    <property type="match status" value="1"/>
</dbReference>
<dbReference type="SUPFAM" id="SSF53850">
    <property type="entry name" value="Periplasmic binding protein-like II"/>
    <property type="match status" value="1"/>
</dbReference>
<name>A0A955KWL8_9BACT</name>
<sequence length="505" mass="57974">MSKQRSDVFTEGMVGSISTFNPMFVTGSDIDRALFELVYTRLIEIDDQGEPLPALAYEWDLTEDGRGIRFLLREDMYWHDGEEVTAQDVEYTIKKAIKLSDQGQDTFGFGLSGVDVTSESDHSIVIHFEEIVSSVYESLSVFILPEHIISNVNDRDMYDLGRATLPIGSGPYFIRSLHSDTIDLSSWEMYPLKPNIKDLRLIYFTDEKSLLTAFKNNLLDAVSNVDDFRSSLGGQYPKFKINTIPIDQRKKMLYFNLRNSKLQSLELRTAIVEAIDREQIVENIPEAYKVSDTPLSEDSWAYKSTENPYPYSTEKSAEQLVAGGYVLDEETGLYQNSDGEPLTLSIVYLDNDTNRMIAEMITEMLKKVGVTIISTGVGYDSLINEVLATRNFELLLIELEITADPDQYNLWHSTKKNYPDLNIAGYEYNRVDVLLERARLESDRAVRSEDYRQIYRFITNEIPALVLYEPSYTYIIHQRVTGVDLNDADFPYKRYANIVEWKFSE</sequence>
<evidence type="ECO:0000256" key="1">
    <source>
        <dbReference type="ARBA" id="ARBA00005695"/>
    </source>
</evidence>
<evidence type="ECO:0000313" key="5">
    <source>
        <dbReference type="EMBL" id="MCA9376757.1"/>
    </source>
</evidence>
<dbReference type="PANTHER" id="PTHR30290">
    <property type="entry name" value="PERIPLASMIC BINDING COMPONENT OF ABC TRANSPORTER"/>
    <property type="match status" value="1"/>
</dbReference>
<dbReference type="GO" id="GO:0042597">
    <property type="term" value="C:periplasmic space"/>
    <property type="evidence" value="ECO:0007669"/>
    <property type="project" value="UniProtKB-ARBA"/>
</dbReference>
<dbReference type="GO" id="GO:0015833">
    <property type="term" value="P:peptide transport"/>
    <property type="evidence" value="ECO:0007669"/>
    <property type="project" value="TreeGrafter"/>
</dbReference>
<dbReference type="GO" id="GO:1904680">
    <property type="term" value="F:peptide transmembrane transporter activity"/>
    <property type="evidence" value="ECO:0007669"/>
    <property type="project" value="TreeGrafter"/>
</dbReference>
<evidence type="ECO:0000256" key="2">
    <source>
        <dbReference type="ARBA" id="ARBA00022448"/>
    </source>
</evidence>
<comment type="caution">
    <text evidence="5">The sequence shown here is derived from an EMBL/GenBank/DDBJ whole genome shotgun (WGS) entry which is preliminary data.</text>
</comment>
<dbReference type="PIRSF" id="PIRSF002741">
    <property type="entry name" value="MppA"/>
    <property type="match status" value="1"/>
</dbReference>
<reference evidence="5" key="1">
    <citation type="submission" date="2020-04" db="EMBL/GenBank/DDBJ databases">
        <authorList>
            <person name="Zhang T."/>
        </authorList>
    </citation>
    <scope>NUCLEOTIDE SEQUENCE</scope>
    <source>
        <strain evidence="5">HKST-UBA17</strain>
    </source>
</reference>
<dbReference type="EMBL" id="JAGQLN010000007">
    <property type="protein sequence ID" value="MCA9376757.1"/>
    <property type="molecule type" value="Genomic_DNA"/>
</dbReference>